<gene>
    <name evidence="2" type="ORF">J2D75_13600</name>
</gene>
<dbReference type="InterPro" id="IPR036265">
    <property type="entry name" value="HIT-like_sf"/>
</dbReference>
<dbReference type="Gene3D" id="3.30.428.10">
    <property type="entry name" value="HIT-like"/>
    <property type="match status" value="1"/>
</dbReference>
<dbReference type="RefSeq" id="WP_207855342.1">
    <property type="nucleotide sequence ID" value="NZ_JAFVMG010000025.1"/>
</dbReference>
<evidence type="ECO:0000313" key="2">
    <source>
        <dbReference type="EMBL" id="MBO1329501.1"/>
    </source>
</evidence>
<comment type="caution">
    <text evidence="2">The sequence shown here is derived from an EMBL/GenBank/DDBJ whole genome shotgun (WGS) entry which is preliminary data.</text>
</comment>
<protein>
    <recommendedName>
        <fullName evidence="1">Cwf19-like C-terminal domain-containing protein</fullName>
    </recommendedName>
</protein>
<dbReference type="Proteomes" id="UP000664399">
    <property type="component" value="Unassembled WGS sequence"/>
</dbReference>
<proteinExistence type="predicted"/>
<dbReference type="SUPFAM" id="SSF54197">
    <property type="entry name" value="HIT-like"/>
    <property type="match status" value="1"/>
</dbReference>
<dbReference type="EMBL" id="JAFVMG010000025">
    <property type="protein sequence ID" value="MBO1329501.1"/>
    <property type="molecule type" value="Genomic_DNA"/>
</dbReference>
<feature type="domain" description="Cwf19-like C-terminal" evidence="1">
    <location>
        <begin position="23"/>
        <end position="122"/>
    </location>
</feature>
<keyword evidence="3" id="KW-1185">Reference proteome</keyword>
<accession>A0ABS3LQ73</accession>
<evidence type="ECO:0000313" key="3">
    <source>
        <dbReference type="Proteomes" id="UP000664399"/>
    </source>
</evidence>
<dbReference type="Pfam" id="PF04677">
    <property type="entry name" value="CwfJ_C_1"/>
    <property type="match status" value="1"/>
</dbReference>
<organism evidence="2 3">
    <name type="scientific">Acetobacter suratthaniensis</name>
    <dbReference type="NCBI Taxonomy" id="1502841"/>
    <lineage>
        <taxon>Bacteria</taxon>
        <taxon>Pseudomonadati</taxon>
        <taxon>Pseudomonadota</taxon>
        <taxon>Alphaproteobacteria</taxon>
        <taxon>Acetobacterales</taxon>
        <taxon>Acetobacteraceae</taxon>
        <taxon>Acetobacter</taxon>
    </lineage>
</organism>
<dbReference type="InterPro" id="IPR006768">
    <property type="entry name" value="Cwf19-like_C_dom-1"/>
</dbReference>
<sequence length="214" mass="23780">MINCEFCAEFQTDGPARFRSLYKNVAAHRIVARSARFVAVPTIGQMFEGSFLILPIEHVETCAIQTEDARAEMLSLTDEMITHCSAFGKPIVFEHGATSAEGGGCGIYHAHLHVVPIPTATAAAELFPEATEEVVDLAAAWRTLHGSPHYLLLGDGKSMRIRNLSTNPGVFPSQFFRRRLSEFFSLKTSWDWRSYPAVEQSMLRVLKRRATHAG</sequence>
<reference evidence="2 3" key="1">
    <citation type="submission" date="2021-03" db="EMBL/GenBank/DDBJ databases">
        <title>The complete genome sequence of Acetobacter suratthaniensis TBRC 1719.</title>
        <authorList>
            <person name="Charoenyingcharoen P."/>
            <person name="Yukphan P."/>
        </authorList>
    </citation>
    <scope>NUCLEOTIDE SEQUENCE [LARGE SCALE GENOMIC DNA]</scope>
    <source>
        <strain evidence="2 3">TBRC 1719</strain>
    </source>
</reference>
<evidence type="ECO:0000259" key="1">
    <source>
        <dbReference type="Pfam" id="PF04677"/>
    </source>
</evidence>
<name>A0ABS3LQ73_9PROT</name>